<protein>
    <submittedName>
        <fullName evidence="1">Uncharacterized protein</fullName>
    </submittedName>
</protein>
<dbReference type="AlphaFoldDB" id="A0A397UIU2"/>
<gene>
    <name evidence="1" type="ORF">C2G38_2106677</name>
</gene>
<dbReference type="STRING" id="44941.A0A397UIU2"/>
<accession>A0A397UIU2</accession>
<organism evidence="1 2">
    <name type="scientific">Gigaspora rosea</name>
    <dbReference type="NCBI Taxonomy" id="44941"/>
    <lineage>
        <taxon>Eukaryota</taxon>
        <taxon>Fungi</taxon>
        <taxon>Fungi incertae sedis</taxon>
        <taxon>Mucoromycota</taxon>
        <taxon>Glomeromycotina</taxon>
        <taxon>Glomeromycetes</taxon>
        <taxon>Diversisporales</taxon>
        <taxon>Gigasporaceae</taxon>
        <taxon>Gigaspora</taxon>
    </lineage>
</organism>
<comment type="caution">
    <text evidence="1">The sequence shown here is derived from an EMBL/GenBank/DDBJ whole genome shotgun (WGS) entry which is preliminary data.</text>
</comment>
<dbReference type="InterPro" id="IPR059179">
    <property type="entry name" value="MLKL-like_MCAfunc"/>
</dbReference>
<dbReference type="OrthoDB" id="2445835at2759"/>
<sequence>MNKSKYFNHKVIRKKIFKRHLNIQDQYLEFNFFKKGIYNNKMTIINSLNDTGVVSKATSKTTDKEYEKSGNEVVKKNSFNSVESSTYEPFDQLIKTFLKLKEDIVTIYQKAEYNKHLCNFLTKRVYSASAVIKDLEIRKYDNVEFFTKPSNLKLIEDFLNCILDIKEFITDISQLGASINFSQTREITQRYKELSTKFNEYMTSLNFVISYQYYQNMIQFLQKTNKSTEDLKKHIDKIRKDNEDSKKLYLELHYESNLITKDLNEMEKVCYYITNIIFAANL</sequence>
<dbReference type="Proteomes" id="UP000266673">
    <property type="component" value="Unassembled WGS sequence"/>
</dbReference>
<reference evidence="1 2" key="1">
    <citation type="submission" date="2018-06" db="EMBL/GenBank/DDBJ databases">
        <title>Comparative genomics reveals the genomic features of Rhizophagus irregularis, R. cerebriforme, R. diaphanum and Gigaspora rosea, and their symbiotic lifestyle signature.</title>
        <authorList>
            <person name="Morin E."/>
            <person name="San Clemente H."/>
            <person name="Chen E.C.H."/>
            <person name="De La Providencia I."/>
            <person name="Hainaut M."/>
            <person name="Kuo A."/>
            <person name="Kohler A."/>
            <person name="Murat C."/>
            <person name="Tang N."/>
            <person name="Roy S."/>
            <person name="Loubradou J."/>
            <person name="Henrissat B."/>
            <person name="Grigoriev I.V."/>
            <person name="Corradi N."/>
            <person name="Roux C."/>
            <person name="Martin F.M."/>
        </authorList>
    </citation>
    <scope>NUCLEOTIDE SEQUENCE [LARGE SCALE GENOMIC DNA]</scope>
    <source>
        <strain evidence="1 2">DAOM 194757</strain>
    </source>
</reference>
<dbReference type="CDD" id="cd21037">
    <property type="entry name" value="MLKL_NTD"/>
    <property type="match status" value="1"/>
</dbReference>
<proteinExistence type="predicted"/>
<dbReference type="GO" id="GO:0007166">
    <property type="term" value="P:cell surface receptor signaling pathway"/>
    <property type="evidence" value="ECO:0007669"/>
    <property type="project" value="InterPro"/>
</dbReference>
<evidence type="ECO:0000313" key="2">
    <source>
        <dbReference type="Proteomes" id="UP000266673"/>
    </source>
</evidence>
<evidence type="ECO:0000313" key="1">
    <source>
        <dbReference type="EMBL" id="RIB10205.1"/>
    </source>
</evidence>
<name>A0A397UIU2_9GLOM</name>
<dbReference type="EMBL" id="QKWP01001279">
    <property type="protein sequence ID" value="RIB10205.1"/>
    <property type="molecule type" value="Genomic_DNA"/>
</dbReference>
<keyword evidence="2" id="KW-1185">Reference proteome</keyword>
<dbReference type="Gene3D" id="1.20.930.20">
    <property type="entry name" value="Adaptor protein Cbl, N-terminal domain"/>
    <property type="match status" value="1"/>
</dbReference>
<dbReference type="InterPro" id="IPR036537">
    <property type="entry name" value="Adaptor_Cbl_N_dom_sf"/>
</dbReference>